<dbReference type="AlphaFoldDB" id="A0AAV4A484"/>
<proteinExistence type="predicted"/>
<keyword evidence="2" id="KW-1185">Reference proteome</keyword>
<dbReference type="Proteomes" id="UP000735302">
    <property type="component" value="Unassembled WGS sequence"/>
</dbReference>
<gene>
    <name evidence="1" type="ORF">PoB_002944000</name>
</gene>
<sequence>MLNGISISVKERQDVLIYDFVSAALHSSCHSLPPVESCFSMSTLPPPPPLLFQTQHHTSSTLPRSVSLSSAHILLHMALLVSNTHVDDHNGRSGKTLTHLYPMHHALDGESIEKVSLHKPVSLIGDVVTGALEDLVEKFIDKVRQADEDVQEIEITINNMVGEEEPKHLVGIDASGDKALLCGEAGNWNGTPIPTKTSSKRMRRKTSSSYQKTKLSTFSLTWYELGSHKIATFKMQAEQTACKTRLLPAVYSAHKRLR</sequence>
<evidence type="ECO:0000313" key="2">
    <source>
        <dbReference type="Proteomes" id="UP000735302"/>
    </source>
</evidence>
<protein>
    <submittedName>
        <fullName evidence="1">Uncharacterized protein</fullName>
    </submittedName>
</protein>
<name>A0AAV4A484_9GAST</name>
<evidence type="ECO:0000313" key="1">
    <source>
        <dbReference type="EMBL" id="GFO02935.1"/>
    </source>
</evidence>
<dbReference type="EMBL" id="BLXT01003662">
    <property type="protein sequence ID" value="GFO02935.1"/>
    <property type="molecule type" value="Genomic_DNA"/>
</dbReference>
<organism evidence="1 2">
    <name type="scientific">Plakobranchus ocellatus</name>
    <dbReference type="NCBI Taxonomy" id="259542"/>
    <lineage>
        <taxon>Eukaryota</taxon>
        <taxon>Metazoa</taxon>
        <taxon>Spiralia</taxon>
        <taxon>Lophotrochozoa</taxon>
        <taxon>Mollusca</taxon>
        <taxon>Gastropoda</taxon>
        <taxon>Heterobranchia</taxon>
        <taxon>Euthyneura</taxon>
        <taxon>Panpulmonata</taxon>
        <taxon>Sacoglossa</taxon>
        <taxon>Placobranchoidea</taxon>
        <taxon>Plakobranchidae</taxon>
        <taxon>Plakobranchus</taxon>
    </lineage>
</organism>
<reference evidence="1 2" key="1">
    <citation type="journal article" date="2021" name="Elife">
        <title>Chloroplast acquisition without the gene transfer in kleptoplastic sea slugs, Plakobranchus ocellatus.</title>
        <authorList>
            <person name="Maeda T."/>
            <person name="Takahashi S."/>
            <person name="Yoshida T."/>
            <person name="Shimamura S."/>
            <person name="Takaki Y."/>
            <person name="Nagai Y."/>
            <person name="Toyoda A."/>
            <person name="Suzuki Y."/>
            <person name="Arimoto A."/>
            <person name="Ishii H."/>
            <person name="Satoh N."/>
            <person name="Nishiyama T."/>
            <person name="Hasebe M."/>
            <person name="Maruyama T."/>
            <person name="Minagawa J."/>
            <person name="Obokata J."/>
            <person name="Shigenobu S."/>
        </authorList>
    </citation>
    <scope>NUCLEOTIDE SEQUENCE [LARGE SCALE GENOMIC DNA]</scope>
</reference>
<accession>A0AAV4A484</accession>
<comment type="caution">
    <text evidence="1">The sequence shown here is derived from an EMBL/GenBank/DDBJ whole genome shotgun (WGS) entry which is preliminary data.</text>
</comment>